<evidence type="ECO:0000313" key="4">
    <source>
        <dbReference type="EMBL" id="ASD64052.1"/>
    </source>
</evidence>
<proteinExistence type="inferred from homology"/>
<dbReference type="RefSeq" id="WP_088565538.1">
    <property type="nucleotide sequence ID" value="NZ_CP020946.1"/>
</dbReference>
<dbReference type="OrthoDB" id="5287572at2"/>
<gene>
    <name evidence="4" type="ORF">B9G79_10985</name>
</gene>
<reference evidence="4 5" key="1">
    <citation type="submission" date="2017-04" db="EMBL/GenBank/DDBJ databases">
        <title>Whole genome sequence of Bdellovibrio bacteriovorus strain SSB218315.</title>
        <authorList>
            <person name="Oyedara O."/>
            <person name="Rodriguez-Perez M.A."/>
        </authorList>
    </citation>
    <scope>NUCLEOTIDE SEQUENCE [LARGE SCALE GENOMIC DNA]</scope>
    <source>
        <strain evidence="4 5">SSB218315</strain>
    </source>
</reference>
<dbReference type="InterPro" id="IPR037455">
    <property type="entry name" value="LucA/IucC-like"/>
</dbReference>
<dbReference type="Pfam" id="PF04183">
    <property type="entry name" value="IucA_IucC"/>
    <property type="match status" value="1"/>
</dbReference>
<evidence type="ECO:0000259" key="3">
    <source>
        <dbReference type="Pfam" id="PF06276"/>
    </source>
</evidence>
<dbReference type="Proteomes" id="UP000197003">
    <property type="component" value="Chromosome"/>
</dbReference>
<comment type="similarity">
    <text evidence="1">Belongs to the IucA/IucC family.</text>
</comment>
<dbReference type="AlphaFoldDB" id="A0A1Z3N9A7"/>
<evidence type="ECO:0000259" key="2">
    <source>
        <dbReference type="Pfam" id="PF04183"/>
    </source>
</evidence>
<dbReference type="PANTHER" id="PTHR34384:SF5">
    <property type="entry name" value="L-2,3-DIAMINOPROPANOATE--CITRATE LIGASE"/>
    <property type="match status" value="1"/>
</dbReference>
<protein>
    <submittedName>
        <fullName evidence="4">Aerobactin siderophore biosynthesis protein iucA</fullName>
    </submittedName>
</protein>
<feature type="domain" description="Aerobactin siderophore biosynthesis IucA/IucC N-terminal" evidence="2">
    <location>
        <begin position="139"/>
        <end position="370"/>
    </location>
</feature>
<organism evidence="4 5">
    <name type="scientific">Bdellovibrio bacteriovorus</name>
    <dbReference type="NCBI Taxonomy" id="959"/>
    <lineage>
        <taxon>Bacteria</taxon>
        <taxon>Pseudomonadati</taxon>
        <taxon>Bdellovibrionota</taxon>
        <taxon>Bdellovibrionia</taxon>
        <taxon>Bdellovibrionales</taxon>
        <taxon>Pseudobdellovibrionaceae</taxon>
        <taxon>Bdellovibrio</taxon>
    </lineage>
</organism>
<evidence type="ECO:0000313" key="5">
    <source>
        <dbReference type="Proteomes" id="UP000197003"/>
    </source>
</evidence>
<dbReference type="Gene3D" id="1.10.510.40">
    <property type="match status" value="1"/>
</dbReference>
<evidence type="ECO:0000256" key="1">
    <source>
        <dbReference type="ARBA" id="ARBA00007832"/>
    </source>
</evidence>
<dbReference type="InterPro" id="IPR007310">
    <property type="entry name" value="Aerobactin_biosyn_IucA/IucC_N"/>
</dbReference>
<feature type="domain" description="Aerobactin siderophore biosynthesis IucA/IucC-like C-terminal" evidence="3">
    <location>
        <begin position="402"/>
        <end position="560"/>
    </location>
</feature>
<dbReference type="PANTHER" id="PTHR34384">
    <property type="entry name" value="L-2,3-DIAMINOPROPANOATE--CITRATE LIGASE"/>
    <property type="match status" value="1"/>
</dbReference>
<accession>A0A1Z3N9A7</accession>
<dbReference type="GO" id="GO:0016881">
    <property type="term" value="F:acid-amino acid ligase activity"/>
    <property type="evidence" value="ECO:0007669"/>
    <property type="project" value="UniProtKB-ARBA"/>
</dbReference>
<dbReference type="EMBL" id="CP020946">
    <property type="protein sequence ID" value="ASD64052.1"/>
    <property type="molecule type" value="Genomic_DNA"/>
</dbReference>
<dbReference type="Gene3D" id="6.10.250.3370">
    <property type="match status" value="1"/>
</dbReference>
<sequence>MHNFKELSLKHTVSCFMNSLFREYQNFSFEAGTTPEKTAVISVDLENGMEVLIPLSKKSLLGRHEYVGTFYLRQGAELKSVDFNQAVNELLTFLCKHWEQDLSKKDLFMGRLENSLHNMELSLKAREKDIEHIYSGKVSFIEAEQGLMVGHNFHPYPKMREGFDDRDFKIYSPEMGGHFPLHWFFVKPEVLHVQTAEAFATKNWTEKLFQAEGAGRIPEGFIAFPVHPWQRQHLLKNATVQSYFEKGLIVDAGAPSTKSWHPTSSLRSIYGAHSPYMLKFSLTVRLTNSIRHLTDVEVVRGLQVYDVMSTTVGKKFLNENPQFEVIFEPAFAALKTADGKVINESIVVCRENPFQQEIPGEENIVVSTLAQDNPLGGETLIWKQVQKLAKDSGKNLKDASREWFKHYMQVALQPFITAQSEYGILLGAHQQNMILRISRNLPVKAYFRDCQGTGYSEHGYNLYHQDVASLTRENGNILDNKGNILFAYYLLVNSTWNILAALSHPEGASEAQLTADMNDFIRGLYKPNLPDTSFLDYVTKDARIWQKGNFICSLQSLNENTVANPLAIYNLIDNPISFSGALS</sequence>
<name>A0A1Z3N9A7_BDEBC</name>
<dbReference type="InterPro" id="IPR022770">
    <property type="entry name" value="IucA/IucC-like_C"/>
</dbReference>
<dbReference type="Pfam" id="PF06276">
    <property type="entry name" value="FhuF"/>
    <property type="match status" value="1"/>
</dbReference>
<dbReference type="GO" id="GO:0019290">
    <property type="term" value="P:siderophore biosynthetic process"/>
    <property type="evidence" value="ECO:0007669"/>
    <property type="project" value="InterPro"/>
</dbReference>